<keyword evidence="4" id="KW-0472">Membrane</keyword>
<dbReference type="GO" id="GO:0043565">
    <property type="term" value="F:sequence-specific DNA binding"/>
    <property type="evidence" value="ECO:0007669"/>
    <property type="project" value="InterPro"/>
</dbReference>
<gene>
    <name evidence="6" type="ORF">BFS30_26730</name>
</gene>
<dbReference type="GO" id="GO:0003700">
    <property type="term" value="F:DNA-binding transcription factor activity"/>
    <property type="evidence" value="ECO:0007669"/>
    <property type="project" value="InterPro"/>
</dbReference>
<dbReference type="AlphaFoldDB" id="A0A1D7QPD0"/>
<evidence type="ECO:0000313" key="7">
    <source>
        <dbReference type="Proteomes" id="UP000094313"/>
    </source>
</evidence>
<feature type="transmembrane region" description="Helical" evidence="4">
    <location>
        <begin position="66"/>
        <end position="86"/>
    </location>
</feature>
<feature type="transmembrane region" description="Helical" evidence="4">
    <location>
        <begin position="195"/>
        <end position="216"/>
    </location>
</feature>
<dbReference type="Proteomes" id="UP000094313">
    <property type="component" value="Chromosome"/>
</dbReference>
<feature type="domain" description="HTH araC/xylS-type" evidence="5">
    <location>
        <begin position="242"/>
        <end position="348"/>
    </location>
</feature>
<feature type="transmembrane region" description="Helical" evidence="4">
    <location>
        <begin position="166"/>
        <end position="189"/>
    </location>
</feature>
<evidence type="ECO:0000256" key="1">
    <source>
        <dbReference type="ARBA" id="ARBA00023015"/>
    </source>
</evidence>
<sequence length="353" mass="40850">MSFGEKILFFFSFLGAFNALILGVYFIFFTTKKHLSNYLLGALLVVLSIRIGKSVVYFFDNSLPRIYLQLGLTACLFIGPFLYFFIKTEARKIRRLPGLWLWQLVGWLVLIVVIGTIYPYEYFAPLWWNYIIPLIYFQWGIYIVFSAFFLLPIVKRLFHKEELKTFEKWILTIYCGVLVLFASYVWAILNITKGSYIGAAVFFSLILYLVVFTLLYRKKTNDLSAFSVQKYADKKLDDEEVKQIISRLTKVMTEKELFKNPNLKVSDLAKAINISGHQLSQILNESIDKNFTLFINEYRINEACKLLLSNTNLTIEAVADEVGFNAKSTFFAAFKKMKGATPSVYQQLNTPDL</sequence>
<accession>A0A1D7QPD0</accession>
<dbReference type="SMART" id="SM00342">
    <property type="entry name" value="HTH_ARAC"/>
    <property type="match status" value="1"/>
</dbReference>
<dbReference type="PROSITE" id="PS00041">
    <property type="entry name" value="HTH_ARAC_FAMILY_1"/>
    <property type="match status" value="1"/>
</dbReference>
<dbReference type="PANTHER" id="PTHR43280">
    <property type="entry name" value="ARAC-FAMILY TRANSCRIPTIONAL REGULATOR"/>
    <property type="match status" value="1"/>
</dbReference>
<evidence type="ECO:0000256" key="4">
    <source>
        <dbReference type="SAM" id="Phobius"/>
    </source>
</evidence>
<dbReference type="Gene3D" id="1.10.10.60">
    <property type="entry name" value="Homeodomain-like"/>
    <property type="match status" value="2"/>
</dbReference>
<dbReference type="KEGG" id="psty:BFS30_26730"/>
<organism evidence="6 7">
    <name type="scientific">Pedobacter steynii</name>
    <dbReference type="NCBI Taxonomy" id="430522"/>
    <lineage>
        <taxon>Bacteria</taxon>
        <taxon>Pseudomonadati</taxon>
        <taxon>Bacteroidota</taxon>
        <taxon>Sphingobacteriia</taxon>
        <taxon>Sphingobacteriales</taxon>
        <taxon>Sphingobacteriaceae</taxon>
        <taxon>Pedobacter</taxon>
    </lineage>
</organism>
<name>A0A1D7QPD0_9SPHI</name>
<dbReference type="InterPro" id="IPR018062">
    <property type="entry name" value="HTH_AraC-typ_CS"/>
</dbReference>
<keyword evidence="3" id="KW-0804">Transcription</keyword>
<feature type="transmembrane region" description="Helical" evidence="4">
    <location>
        <begin position="130"/>
        <end position="154"/>
    </location>
</feature>
<keyword evidence="1" id="KW-0805">Transcription regulation</keyword>
<keyword evidence="2 6" id="KW-0238">DNA-binding</keyword>
<dbReference type="InterPro" id="IPR009057">
    <property type="entry name" value="Homeodomain-like_sf"/>
</dbReference>
<reference evidence="6 7" key="1">
    <citation type="submission" date="2016-08" db="EMBL/GenBank/DDBJ databases">
        <authorList>
            <person name="Seilhamer J.J."/>
        </authorList>
    </citation>
    <scope>NUCLEOTIDE SEQUENCE [LARGE SCALE GENOMIC DNA]</scope>
    <source>
        <strain evidence="6 7">DX4</strain>
    </source>
</reference>
<protein>
    <submittedName>
        <fullName evidence="6">DNA-binding protein</fullName>
    </submittedName>
</protein>
<keyword evidence="4" id="KW-0812">Transmembrane</keyword>
<dbReference type="Pfam" id="PF12833">
    <property type="entry name" value="HTH_18"/>
    <property type="match status" value="1"/>
</dbReference>
<keyword evidence="4" id="KW-1133">Transmembrane helix</keyword>
<evidence type="ECO:0000256" key="3">
    <source>
        <dbReference type="ARBA" id="ARBA00023163"/>
    </source>
</evidence>
<dbReference type="InterPro" id="IPR018060">
    <property type="entry name" value="HTH_AraC"/>
</dbReference>
<keyword evidence="7" id="KW-1185">Reference proteome</keyword>
<dbReference type="PANTHER" id="PTHR43280:SF29">
    <property type="entry name" value="ARAC-FAMILY TRANSCRIPTIONAL REGULATOR"/>
    <property type="match status" value="1"/>
</dbReference>
<evidence type="ECO:0000256" key="2">
    <source>
        <dbReference type="ARBA" id="ARBA00023125"/>
    </source>
</evidence>
<dbReference type="SUPFAM" id="SSF46689">
    <property type="entry name" value="Homeodomain-like"/>
    <property type="match status" value="1"/>
</dbReference>
<feature type="transmembrane region" description="Helical" evidence="4">
    <location>
        <begin position="98"/>
        <end position="118"/>
    </location>
</feature>
<dbReference type="EMBL" id="CP017141">
    <property type="protein sequence ID" value="AOM80441.1"/>
    <property type="molecule type" value="Genomic_DNA"/>
</dbReference>
<proteinExistence type="predicted"/>
<evidence type="ECO:0000259" key="5">
    <source>
        <dbReference type="PROSITE" id="PS01124"/>
    </source>
</evidence>
<evidence type="ECO:0000313" key="6">
    <source>
        <dbReference type="EMBL" id="AOM80441.1"/>
    </source>
</evidence>
<dbReference type="OrthoDB" id="6283866at2"/>
<dbReference type="PROSITE" id="PS01124">
    <property type="entry name" value="HTH_ARAC_FAMILY_2"/>
    <property type="match status" value="1"/>
</dbReference>
<feature type="transmembrane region" description="Helical" evidence="4">
    <location>
        <begin position="6"/>
        <end position="28"/>
    </location>
</feature>